<dbReference type="AlphaFoldDB" id="A0A1H1H880"/>
<organism evidence="7 8">
    <name type="scientific">Thermostaphylospora chromogena</name>
    <dbReference type="NCBI Taxonomy" id="35622"/>
    <lineage>
        <taxon>Bacteria</taxon>
        <taxon>Bacillati</taxon>
        <taxon>Actinomycetota</taxon>
        <taxon>Actinomycetes</taxon>
        <taxon>Streptosporangiales</taxon>
        <taxon>Thermomonosporaceae</taxon>
        <taxon>Thermostaphylospora</taxon>
    </lineage>
</organism>
<dbReference type="EMBL" id="FNKK01000002">
    <property type="protein sequence ID" value="SDR21705.1"/>
    <property type="molecule type" value="Genomic_DNA"/>
</dbReference>
<reference evidence="7 8" key="1">
    <citation type="submission" date="2016-10" db="EMBL/GenBank/DDBJ databases">
        <authorList>
            <person name="de Groot N.N."/>
        </authorList>
    </citation>
    <scope>NUCLEOTIDE SEQUENCE [LARGE SCALE GENOMIC DNA]</scope>
    <source>
        <strain evidence="7 8">DSM 43794</strain>
    </source>
</reference>
<evidence type="ECO:0000256" key="1">
    <source>
        <dbReference type="ARBA" id="ARBA00009379"/>
    </source>
</evidence>
<protein>
    <submittedName>
        <fullName evidence="7">Lantibiotic, gallidermin/nisin family</fullName>
    </submittedName>
</protein>
<dbReference type="OrthoDB" id="4291883at2"/>
<dbReference type="GO" id="GO:0042742">
    <property type="term" value="P:defense response to bacterium"/>
    <property type="evidence" value="ECO:0007669"/>
    <property type="project" value="UniProtKB-KW"/>
</dbReference>
<evidence type="ECO:0000313" key="8">
    <source>
        <dbReference type="Proteomes" id="UP000217103"/>
    </source>
</evidence>
<keyword evidence="5" id="KW-0078">Bacteriocin</keyword>
<dbReference type="GO" id="GO:0031640">
    <property type="term" value="P:killing of cells of another organism"/>
    <property type="evidence" value="ECO:0007669"/>
    <property type="project" value="UniProtKB-KW"/>
</dbReference>
<dbReference type="GO" id="GO:0005576">
    <property type="term" value="C:extracellular region"/>
    <property type="evidence" value="ECO:0007669"/>
    <property type="project" value="InterPro"/>
</dbReference>
<evidence type="ECO:0000256" key="4">
    <source>
        <dbReference type="ARBA" id="ARBA00023022"/>
    </source>
</evidence>
<dbReference type="NCBIfam" id="TIGR03731">
    <property type="entry name" value="lantibio_gallid"/>
    <property type="match status" value="1"/>
</dbReference>
<evidence type="ECO:0000313" key="7">
    <source>
        <dbReference type="EMBL" id="SDR21705.1"/>
    </source>
</evidence>
<feature type="region of interest" description="Disordered" evidence="6">
    <location>
        <begin position="1"/>
        <end position="24"/>
    </location>
</feature>
<keyword evidence="8" id="KW-1185">Reference proteome</keyword>
<dbReference type="STRING" id="35622.SAMN04489764_4154"/>
<keyword evidence="4" id="KW-0044">Antibiotic</keyword>
<dbReference type="Pfam" id="PF02052">
    <property type="entry name" value="Gallidermin"/>
    <property type="match status" value="1"/>
</dbReference>
<dbReference type="InterPro" id="IPR006079">
    <property type="entry name" value="Lantibiotic_typ-A_Bacillales"/>
</dbReference>
<accession>A0A1H1H880</accession>
<keyword evidence="3" id="KW-0425">Lantibiotic</keyword>
<evidence type="ECO:0000256" key="5">
    <source>
        <dbReference type="ARBA" id="ARBA00023048"/>
    </source>
</evidence>
<dbReference type="Proteomes" id="UP000217103">
    <property type="component" value="Unassembled WGS sequence"/>
</dbReference>
<keyword evidence="2" id="KW-0929">Antimicrobial</keyword>
<comment type="similarity">
    <text evidence="1">Belongs to the type A lantibiotic family.</text>
</comment>
<sequence>MSDFDLDPEVDRHPQTPTPESPQITSVSLCTPGCQTGFLACFSQACNPTGGCKISK</sequence>
<proteinExistence type="inferred from homology"/>
<gene>
    <name evidence="7" type="ORF">SAMN04489764_4154</name>
</gene>
<name>A0A1H1H880_9ACTN</name>
<evidence type="ECO:0000256" key="3">
    <source>
        <dbReference type="ARBA" id="ARBA00022789"/>
    </source>
</evidence>
<evidence type="ECO:0000256" key="6">
    <source>
        <dbReference type="SAM" id="MobiDB-lite"/>
    </source>
</evidence>
<evidence type="ECO:0000256" key="2">
    <source>
        <dbReference type="ARBA" id="ARBA00022529"/>
    </source>
</evidence>
<dbReference type="GO" id="GO:0005102">
    <property type="term" value="F:signaling receptor binding"/>
    <property type="evidence" value="ECO:0007669"/>
    <property type="project" value="UniProtKB-KW"/>
</dbReference>
<dbReference type="RefSeq" id="WP_093261184.1">
    <property type="nucleotide sequence ID" value="NZ_FNKK01000002.1"/>
</dbReference>